<organism evidence="1 2">
    <name type="scientific">Abyssobacteria bacterium (strain SURF_5)</name>
    <dbReference type="NCBI Taxonomy" id="2093360"/>
    <lineage>
        <taxon>Bacteria</taxon>
        <taxon>Pseudomonadati</taxon>
        <taxon>Candidatus Hydrogenedentota</taxon>
        <taxon>Candidatus Abyssobacteria</taxon>
    </lineage>
</organism>
<dbReference type="InterPro" id="IPR012341">
    <property type="entry name" value="6hp_glycosidase-like_sf"/>
</dbReference>
<name>A0A3A4P1I1_ABYX5</name>
<evidence type="ECO:0000313" key="1">
    <source>
        <dbReference type="EMBL" id="RJP24665.1"/>
    </source>
</evidence>
<dbReference type="Gene3D" id="1.50.10.10">
    <property type="match status" value="1"/>
</dbReference>
<sequence length="849" mass="95822">MYHRIEVGDKELVCNGRFRGKISTHPLEGIRSQISVSSRDDITIVQVQWKIKKPPQPAAPLELLKVELTDFVPRSMFISGRRYESAASPRPPIREKGFPYNTYYKFRIRTANEYDAALHAKLPLVCWQGEDCAFSIVFPKFVALSNRHWPAFLQVSGPGQNASFSLVLPDRFEVQCKPYGWFSAQSSTERYTLNLSNEHLIEVSVAFLAATGWPECVRKAADFLFPAEEAEKVETGPIVGLLERTLHFYGRTWDNTNKTHVHLPIKNFPEFESIEYKHSHITDDFTKLVLYRRLINAGWQNLLTRERELLQKIKGGDYLLTSDGDSIWHSTTYFNGSVLEAFTHHGTGFVGFPGGVATNVRRLCEYAALSGDKALVRIAESGAQWLRRLERQDGSWPAVFRKDGEEDGGCIASTAECACALLAAYRLVEKQEYLTAAESAVRYINRDESFFECRQYLRDVGANEADGITAEACIHANLDLFAATGERQFLEQAEKWGCYSLQWVRPFHLHKGDGPAFDGLSRSITPRVDVWGGLLIGRALIRLGRVSGERGWESHAWRLFGQTVNLQERDGGLCETWFYDFPEGIESIHIEPTFVTDAFVEFMLDATGGEQIANELSLRKRLLEKSFPLLQPIAPIQNLVALSKTEPEFIVDRRLRLAPAFSGLMSTGGKLRRFLYRKFRTKPLRPALKIVPALKILLSRHRVHPPSAELQPADHIKIKHARAEHFGIGRQRFVYSSDSCTIILSIDAAGMNDRGLPGNDIGFAIEMLAGDASVEQVRIDLSGDYTVKSISKDGVIVFAGGTDYSMRIMGGSIDGFLQQEKRLAFDISLSANWNFFGKYLLRMRVERMQ</sequence>
<dbReference type="Proteomes" id="UP000265882">
    <property type="component" value="Unassembled WGS sequence"/>
</dbReference>
<proteinExistence type="predicted"/>
<protein>
    <submittedName>
        <fullName evidence="1">Uncharacterized protein</fullName>
    </submittedName>
</protein>
<accession>A0A3A4P1I1</accession>
<gene>
    <name evidence="1" type="ORF">C4520_03695</name>
</gene>
<evidence type="ECO:0000313" key="2">
    <source>
        <dbReference type="Proteomes" id="UP000265882"/>
    </source>
</evidence>
<reference evidence="1 2" key="1">
    <citation type="journal article" date="2017" name="ISME J.">
        <title>Energy and carbon metabolisms in a deep terrestrial subsurface fluid microbial community.</title>
        <authorList>
            <person name="Momper L."/>
            <person name="Jungbluth S.P."/>
            <person name="Lee M.D."/>
            <person name="Amend J.P."/>
        </authorList>
    </citation>
    <scope>NUCLEOTIDE SEQUENCE [LARGE SCALE GENOMIC DNA]</scope>
    <source>
        <strain evidence="1">SURF_5</strain>
    </source>
</reference>
<dbReference type="SUPFAM" id="SSF48208">
    <property type="entry name" value="Six-hairpin glycosidases"/>
    <property type="match status" value="1"/>
</dbReference>
<dbReference type="InterPro" id="IPR008928">
    <property type="entry name" value="6-hairpin_glycosidase_sf"/>
</dbReference>
<dbReference type="AlphaFoldDB" id="A0A3A4P1I1"/>
<dbReference type="GO" id="GO:0005975">
    <property type="term" value="P:carbohydrate metabolic process"/>
    <property type="evidence" value="ECO:0007669"/>
    <property type="project" value="InterPro"/>
</dbReference>
<comment type="caution">
    <text evidence="1">The sequence shown here is derived from an EMBL/GenBank/DDBJ whole genome shotgun (WGS) entry which is preliminary data.</text>
</comment>
<dbReference type="EMBL" id="QZKU01000032">
    <property type="protein sequence ID" value="RJP24665.1"/>
    <property type="molecule type" value="Genomic_DNA"/>
</dbReference>